<feature type="transmembrane region" description="Helical" evidence="1">
    <location>
        <begin position="106"/>
        <end position="129"/>
    </location>
</feature>
<dbReference type="RefSeq" id="WP_191142300.1">
    <property type="nucleotide sequence ID" value="NZ_JACXAH010000016.1"/>
</dbReference>
<evidence type="ECO:0000313" key="2">
    <source>
        <dbReference type="EMBL" id="MBD1373066.1"/>
    </source>
</evidence>
<keyword evidence="1" id="KW-0472">Membrane</keyword>
<evidence type="ECO:0000313" key="3">
    <source>
        <dbReference type="Proteomes" id="UP000661691"/>
    </source>
</evidence>
<comment type="caution">
    <text evidence="2">The sequence shown here is derived from an EMBL/GenBank/DDBJ whole genome shotgun (WGS) entry which is preliminary data.</text>
</comment>
<dbReference type="AlphaFoldDB" id="A0A926RY14"/>
<evidence type="ECO:0000256" key="1">
    <source>
        <dbReference type="SAM" id="Phobius"/>
    </source>
</evidence>
<dbReference type="EMBL" id="JACXAH010000016">
    <property type="protein sequence ID" value="MBD1373066.1"/>
    <property type="molecule type" value="Genomic_DNA"/>
</dbReference>
<name>A0A926RY14_9BACL</name>
<feature type="transmembrane region" description="Helical" evidence="1">
    <location>
        <begin position="12"/>
        <end position="32"/>
    </location>
</feature>
<feature type="transmembrane region" description="Helical" evidence="1">
    <location>
        <begin position="38"/>
        <end position="60"/>
    </location>
</feature>
<gene>
    <name evidence="2" type="ORF">IC620_11950</name>
</gene>
<protein>
    <submittedName>
        <fullName evidence="2">Uncharacterized protein</fullName>
    </submittedName>
</protein>
<organism evidence="2 3">
    <name type="scientific">Polycladospora coralii</name>
    <dbReference type="NCBI Taxonomy" id="2771432"/>
    <lineage>
        <taxon>Bacteria</taxon>
        <taxon>Bacillati</taxon>
        <taxon>Bacillota</taxon>
        <taxon>Bacilli</taxon>
        <taxon>Bacillales</taxon>
        <taxon>Thermoactinomycetaceae</taxon>
        <taxon>Polycladospora</taxon>
    </lineage>
</organism>
<keyword evidence="1" id="KW-0812">Transmembrane</keyword>
<accession>A0A926RY14</accession>
<keyword evidence="3" id="KW-1185">Reference proteome</keyword>
<reference evidence="2" key="1">
    <citation type="submission" date="2020-09" db="EMBL/GenBank/DDBJ databases">
        <title>A novel bacterium of genus Hazenella, isolated from South China Sea.</title>
        <authorList>
            <person name="Huang H."/>
            <person name="Mo K."/>
            <person name="Hu Y."/>
        </authorList>
    </citation>
    <scope>NUCLEOTIDE SEQUENCE</scope>
    <source>
        <strain evidence="2">IB182357</strain>
    </source>
</reference>
<dbReference type="Proteomes" id="UP000661691">
    <property type="component" value="Unassembled WGS sequence"/>
</dbReference>
<feature type="transmembrane region" description="Helical" evidence="1">
    <location>
        <begin position="72"/>
        <end position="94"/>
    </location>
</feature>
<proteinExistence type="predicted"/>
<keyword evidence="1" id="KW-1133">Transmembrane helix</keyword>
<sequence length="135" mass="15104">MSQLKGQNGMFIIKLFLLNVVVYGLTLAFFYLTAYFNFAVMPVFIGGISVVAYIWLWMKMGRQFSGRKKERLLVALGGNSFFLIIGLFSLYALMNTSPHSMEVLGSLVALLSFIVSVCAFLISMMVVYLSSGKKR</sequence>